<reference evidence="6 7" key="1">
    <citation type="submission" date="2020-08" db="EMBL/GenBank/DDBJ databases">
        <title>Plant Genome Project.</title>
        <authorList>
            <person name="Zhang R.-G."/>
        </authorList>
    </citation>
    <scope>NUCLEOTIDE SEQUENCE [LARGE SCALE GENOMIC DNA]</scope>
    <source>
        <strain evidence="6">WSP0</strain>
        <tissue evidence="6">Leaf</tissue>
    </source>
</reference>
<sequence>MLSSSSLCMLKSTVHHHPSTATTKRSCHYSFLTSIPSKSLHGRFSPVFYPAAHSSSTTFSGLISSVPQQSIDLADEIDGKINTQVEEKNPDSSSKAFKTIPKHLRRKRRKPLKISTRTRSAVALPLDAVVMVLSVGGHPDFSCPWQKKQVESGSSGFVIGDRRVLTCAHSVDHHTLVMLKNRNSDYLYEASVLAVAPECDIALLTVSDDDFWKGVKPVEFGGTSAPKDKLTILGYQGESCVYVKRARVTRVGMKCYSHLGSEFLALEQVNVTIRNGISGGPVFNKSGKCVGMAFQGIRSTTDVIPTQVIKHFIRDYDKNGAYTGMVGFFCHLIGTERYIYDSCNLAFKVYTRSPNLGINWLVMEASDLRMTRDDQGGVLIMEVMPDYPESDVLNRYDILSRIDGIKIRSDGTVPFKQGRRVDFTYLITKKYVGDEVVLEVLRNSKKQEFTVKLATHKQFKPGNILGRPISYYIVAGLVFTTLSYTYLESLYPSVSDDLMSQAVNEQRVVVCQVLEDDINSGYDAEEVVNFQVRTFNGKLVKSLKDLVSMVESCNEEFLEFRLDNRKILVFQTNNARERSREILKTHWIPSAMSDDLICSIGE</sequence>
<dbReference type="InterPro" id="IPR043504">
    <property type="entry name" value="Peptidase_S1_PA_chymotrypsin"/>
</dbReference>
<dbReference type="InterPro" id="IPR001478">
    <property type="entry name" value="PDZ"/>
</dbReference>
<dbReference type="Pfam" id="PF17815">
    <property type="entry name" value="PDZ_3"/>
    <property type="match status" value="1"/>
</dbReference>
<keyword evidence="1" id="KW-0645">Protease</keyword>
<dbReference type="Pfam" id="PF13365">
    <property type="entry name" value="Trypsin_2"/>
    <property type="match status" value="1"/>
</dbReference>
<dbReference type="Pfam" id="PF13180">
    <property type="entry name" value="PDZ_2"/>
    <property type="match status" value="1"/>
</dbReference>
<evidence type="ECO:0008006" key="8">
    <source>
        <dbReference type="Google" id="ProtNLM"/>
    </source>
</evidence>
<dbReference type="EMBL" id="JACTNZ010000013">
    <property type="protein sequence ID" value="KAG5514653.1"/>
    <property type="molecule type" value="Genomic_DNA"/>
</dbReference>
<evidence type="ECO:0000259" key="5">
    <source>
        <dbReference type="Pfam" id="PF17815"/>
    </source>
</evidence>
<feature type="domain" description="Protease Do-like PDZ" evidence="5">
    <location>
        <begin position="467"/>
        <end position="595"/>
    </location>
</feature>
<dbReference type="InterPro" id="IPR046449">
    <property type="entry name" value="DEGP_PDZ_sf"/>
</dbReference>
<dbReference type="Gene3D" id="2.30.42.10">
    <property type="match status" value="1"/>
</dbReference>
<evidence type="ECO:0000313" key="7">
    <source>
        <dbReference type="Proteomes" id="UP000823749"/>
    </source>
</evidence>
<evidence type="ECO:0000256" key="1">
    <source>
        <dbReference type="ARBA" id="ARBA00022670"/>
    </source>
</evidence>
<name>A0AAV6HLE2_9ERIC</name>
<dbReference type="GO" id="GO:0004252">
    <property type="term" value="F:serine-type endopeptidase activity"/>
    <property type="evidence" value="ECO:0007669"/>
    <property type="project" value="TreeGrafter"/>
</dbReference>
<dbReference type="InterPro" id="IPR009003">
    <property type="entry name" value="Peptidase_S1_PA"/>
</dbReference>
<dbReference type="InterPro" id="IPR041517">
    <property type="entry name" value="DEGP_PDZ"/>
</dbReference>
<comment type="caution">
    <text evidence="6">The sequence shown here is derived from an EMBL/GenBank/DDBJ whole genome shotgun (WGS) entry which is preliminary data.</text>
</comment>
<evidence type="ECO:0000259" key="4">
    <source>
        <dbReference type="Pfam" id="PF13180"/>
    </source>
</evidence>
<keyword evidence="3" id="KW-0720">Serine protease</keyword>
<evidence type="ECO:0000256" key="3">
    <source>
        <dbReference type="ARBA" id="ARBA00022825"/>
    </source>
</evidence>
<dbReference type="PANTHER" id="PTHR45980">
    <property type="match status" value="1"/>
</dbReference>
<evidence type="ECO:0000313" key="6">
    <source>
        <dbReference type="EMBL" id="KAG5514653.1"/>
    </source>
</evidence>
<dbReference type="AlphaFoldDB" id="A0AAV6HLE2"/>
<accession>A0AAV6HLE2</accession>
<protein>
    <recommendedName>
        <fullName evidence="8">Protease Do-like PDZ domain-containing protein</fullName>
    </recommendedName>
</protein>
<keyword evidence="7" id="KW-1185">Reference proteome</keyword>
<dbReference type="PANTHER" id="PTHR45980:SF18">
    <property type="entry name" value="PROTEASE DO-LIKE 9"/>
    <property type="match status" value="1"/>
</dbReference>
<dbReference type="SUPFAM" id="SSF50494">
    <property type="entry name" value="Trypsin-like serine proteases"/>
    <property type="match status" value="1"/>
</dbReference>
<organism evidence="6 7">
    <name type="scientific">Rhododendron griersonianum</name>
    <dbReference type="NCBI Taxonomy" id="479676"/>
    <lineage>
        <taxon>Eukaryota</taxon>
        <taxon>Viridiplantae</taxon>
        <taxon>Streptophyta</taxon>
        <taxon>Embryophyta</taxon>
        <taxon>Tracheophyta</taxon>
        <taxon>Spermatophyta</taxon>
        <taxon>Magnoliopsida</taxon>
        <taxon>eudicotyledons</taxon>
        <taxon>Gunneridae</taxon>
        <taxon>Pentapetalae</taxon>
        <taxon>asterids</taxon>
        <taxon>Ericales</taxon>
        <taxon>Ericaceae</taxon>
        <taxon>Ericoideae</taxon>
        <taxon>Rhodoreae</taxon>
        <taxon>Rhododendron</taxon>
    </lineage>
</organism>
<dbReference type="InterPro" id="IPR036034">
    <property type="entry name" value="PDZ_sf"/>
</dbReference>
<dbReference type="GO" id="GO:0006508">
    <property type="term" value="P:proteolysis"/>
    <property type="evidence" value="ECO:0007669"/>
    <property type="project" value="UniProtKB-KW"/>
</dbReference>
<dbReference type="Gene3D" id="3.20.190.20">
    <property type="match status" value="1"/>
</dbReference>
<dbReference type="SUPFAM" id="SSF50156">
    <property type="entry name" value="PDZ domain-like"/>
    <property type="match status" value="1"/>
</dbReference>
<dbReference type="Proteomes" id="UP000823749">
    <property type="component" value="Chromosome 13"/>
</dbReference>
<evidence type="ECO:0000256" key="2">
    <source>
        <dbReference type="ARBA" id="ARBA00022801"/>
    </source>
</evidence>
<dbReference type="Gene3D" id="2.40.10.10">
    <property type="entry name" value="Trypsin-like serine proteases"/>
    <property type="match status" value="2"/>
</dbReference>
<feature type="domain" description="PDZ" evidence="4">
    <location>
        <begin position="372"/>
        <end position="453"/>
    </location>
</feature>
<keyword evidence="2" id="KW-0378">Hydrolase</keyword>
<gene>
    <name evidence="6" type="ORF">RHGRI_035901</name>
</gene>
<proteinExistence type="predicted"/>